<dbReference type="Proteomes" id="UP001044222">
    <property type="component" value="Chromosome 16"/>
</dbReference>
<dbReference type="PROSITE" id="PS00237">
    <property type="entry name" value="G_PROTEIN_RECEP_F1_1"/>
    <property type="match status" value="1"/>
</dbReference>
<dbReference type="InterPro" id="IPR017452">
    <property type="entry name" value="GPCR_Rhodpsn_7TM"/>
</dbReference>
<dbReference type="SUPFAM" id="SSF81321">
    <property type="entry name" value="Family A G protein-coupled receptor-like"/>
    <property type="match status" value="1"/>
</dbReference>
<keyword evidence="10 13" id="KW-0807">Transducer</keyword>
<dbReference type="Pfam" id="PF00001">
    <property type="entry name" value="7tm_1"/>
    <property type="match status" value="1"/>
</dbReference>
<evidence type="ECO:0000256" key="1">
    <source>
        <dbReference type="ARBA" id="ARBA00004651"/>
    </source>
</evidence>
<feature type="transmembrane region" description="Helical" evidence="14">
    <location>
        <begin position="125"/>
        <end position="142"/>
    </location>
</feature>
<gene>
    <name evidence="16" type="ORF">ANANG_G00274820</name>
</gene>
<evidence type="ECO:0000256" key="8">
    <source>
        <dbReference type="ARBA" id="ARBA00023170"/>
    </source>
</evidence>
<keyword evidence="2" id="KW-1003">Cell membrane</keyword>
<name>A0A9D3LVA9_ANGAN</name>
<organism evidence="16 17">
    <name type="scientific">Anguilla anguilla</name>
    <name type="common">European freshwater eel</name>
    <name type="synonym">Muraena anguilla</name>
    <dbReference type="NCBI Taxonomy" id="7936"/>
    <lineage>
        <taxon>Eukaryota</taxon>
        <taxon>Metazoa</taxon>
        <taxon>Chordata</taxon>
        <taxon>Craniata</taxon>
        <taxon>Vertebrata</taxon>
        <taxon>Euteleostomi</taxon>
        <taxon>Actinopterygii</taxon>
        <taxon>Neopterygii</taxon>
        <taxon>Teleostei</taxon>
        <taxon>Anguilliformes</taxon>
        <taxon>Anguillidae</taxon>
        <taxon>Anguilla</taxon>
    </lineage>
</organism>
<feature type="transmembrane region" description="Helical" evidence="14">
    <location>
        <begin position="300"/>
        <end position="319"/>
    </location>
</feature>
<dbReference type="InterPro" id="IPR000276">
    <property type="entry name" value="GPCR_Rhodpsn"/>
</dbReference>
<dbReference type="GO" id="GO:0005886">
    <property type="term" value="C:plasma membrane"/>
    <property type="evidence" value="ECO:0007669"/>
    <property type="project" value="UniProtKB-SubCell"/>
</dbReference>
<comment type="subcellular location">
    <subcellularLocation>
        <location evidence="1">Cell membrane</location>
        <topology evidence="1">Multi-pass membrane protein</topology>
    </subcellularLocation>
</comment>
<feature type="transmembrane region" description="Helical" evidence="14">
    <location>
        <begin position="163"/>
        <end position="182"/>
    </location>
</feature>
<dbReference type="Gene3D" id="1.20.1070.10">
    <property type="entry name" value="Rhodopsin 7-helix transmembrane proteins"/>
    <property type="match status" value="1"/>
</dbReference>
<evidence type="ECO:0000256" key="5">
    <source>
        <dbReference type="ARBA" id="ARBA00023040"/>
    </source>
</evidence>
<comment type="similarity">
    <text evidence="13">Belongs to the G-protein coupled receptor 1 family.</text>
</comment>
<feature type="domain" description="G-protein coupled receptors family 1 profile" evidence="15">
    <location>
        <begin position="63"/>
        <end position="316"/>
    </location>
</feature>
<evidence type="ECO:0000259" key="15">
    <source>
        <dbReference type="PROSITE" id="PS50262"/>
    </source>
</evidence>
<protein>
    <recommendedName>
        <fullName evidence="11">Probable G-protein coupled receptor 34</fullName>
    </recommendedName>
</protein>
<keyword evidence="4 14" id="KW-1133">Transmembrane helix</keyword>
<dbReference type="PANTHER" id="PTHR24233:SF1">
    <property type="entry name" value="G-PROTEIN COUPLED RECEPTOR 34-RELATED"/>
    <property type="match status" value="1"/>
</dbReference>
<dbReference type="FunFam" id="1.20.1070.10:FF:000150">
    <property type="entry name" value="probable G-protein coupled receptor 34"/>
    <property type="match status" value="1"/>
</dbReference>
<keyword evidence="5 13" id="KW-0297">G-protein coupled receptor</keyword>
<evidence type="ECO:0000256" key="2">
    <source>
        <dbReference type="ARBA" id="ARBA00022475"/>
    </source>
</evidence>
<evidence type="ECO:0000256" key="6">
    <source>
        <dbReference type="ARBA" id="ARBA00023136"/>
    </source>
</evidence>
<comment type="function">
    <text evidence="12">G-protein-coupled receptor of lysophosphatidylserine (LysoPS) that plays different roles in immune response. Acts a damage-sensing receptor that triggers tissue repair upon recognition of dying neutrophils. Mechanistically, apoptotic neutrophils release lysophosphatydilserine that are recognized by type 3 innate lymphoid cells (ILC3s) via GPR34, which activates downstream PI3K-AKT and RAS-ERK signaling pathways leading to STAT3 activation and IL-22 production. Plays an important role in microglial function, controlling morphology and phagocytosis.</text>
</comment>
<dbReference type="AlphaFoldDB" id="A0A9D3LVA9"/>
<keyword evidence="7" id="KW-1015">Disulfide bond</keyword>
<evidence type="ECO:0000256" key="14">
    <source>
        <dbReference type="SAM" id="Phobius"/>
    </source>
</evidence>
<comment type="caution">
    <text evidence="16">The sequence shown here is derived from an EMBL/GenBank/DDBJ whole genome shotgun (WGS) entry which is preliminary data.</text>
</comment>
<feature type="transmembrane region" description="Helical" evidence="14">
    <location>
        <begin position="50"/>
        <end position="72"/>
    </location>
</feature>
<dbReference type="PRINTS" id="PR00237">
    <property type="entry name" value="GPCRRHODOPSN"/>
</dbReference>
<evidence type="ECO:0000256" key="9">
    <source>
        <dbReference type="ARBA" id="ARBA00023180"/>
    </source>
</evidence>
<evidence type="ECO:0000256" key="11">
    <source>
        <dbReference type="ARBA" id="ARBA00035691"/>
    </source>
</evidence>
<sequence length="377" mass="42746">MTSLYSTSFSSASYVVTLNATLATTQGHKLPAGDNQTCRMDETSLRIPLILFYSVFFAFGLVGNVLSLYVFLFVHTKKNSVRVFLINIAVADLILIACLPFRVLYHSQHNQWTLGPVFCKVVGNIFYMNMYVSITLLGLISVDRYVKMQRGVRSRMQKSRWSILACSVIWAFSLTAIVPMIALSEGNEERGKCFQYRQRLGAKGKAYFNFFMVAVFWLVFFCLIVSYGKIAQNLLAASRNKPDLPNAHRYSRTAKKSFFVLFIFTVCFVPYHTFRIFYVHTQISETPCSWRRVADKTNEVALLFSTFNSCLDPVLYFLLSGSVRKATMRIAGNLLHLQDSTGNSSTAEFHRTQTLSTPRPSLSMINTLRVQPPSGQD</sequence>
<keyword evidence="17" id="KW-1185">Reference proteome</keyword>
<accession>A0A9D3LVA9</accession>
<evidence type="ECO:0000256" key="3">
    <source>
        <dbReference type="ARBA" id="ARBA00022692"/>
    </source>
</evidence>
<keyword evidence="6 14" id="KW-0472">Membrane</keyword>
<evidence type="ECO:0000256" key="10">
    <source>
        <dbReference type="ARBA" id="ARBA00023224"/>
    </source>
</evidence>
<dbReference type="PANTHER" id="PTHR24233">
    <property type="entry name" value="P2Y PURINOCEPTOR-RELATED G-PROTEIN COUPLED RECEPTOR"/>
    <property type="match status" value="1"/>
</dbReference>
<keyword evidence="8 13" id="KW-0675">Receptor</keyword>
<feature type="transmembrane region" description="Helical" evidence="14">
    <location>
        <begin position="206"/>
        <end position="227"/>
    </location>
</feature>
<evidence type="ECO:0000256" key="13">
    <source>
        <dbReference type="RuleBase" id="RU000688"/>
    </source>
</evidence>
<dbReference type="PROSITE" id="PS50262">
    <property type="entry name" value="G_PROTEIN_RECEP_F1_2"/>
    <property type="match status" value="1"/>
</dbReference>
<feature type="transmembrane region" description="Helical" evidence="14">
    <location>
        <begin position="84"/>
        <end position="105"/>
    </location>
</feature>
<reference evidence="16" key="1">
    <citation type="submission" date="2021-01" db="EMBL/GenBank/DDBJ databases">
        <title>A chromosome-scale assembly of European eel, Anguilla anguilla.</title>
        <authorList>
            <person name="Henkel C."/>
            <person name="Jong-Raadsen S.A."/>
            <person name="Dufour S."/>
            <person name="Weltzien F.-A."/>
            <person name="Palstra A.P."/>
            <person name="Pelster B."/>
            <person name="Spaink H.P."/>
            <person name="Van Den Thillart G.E."/>
            <person name="Jansen H."/>
            <person name="Zahm M."/>
            <person name="Klopp C."/>
            <person name="Cedric C."/>
            <person name="Louis A."/>
            <person name="Berthelot C."/>
            <person name="Parey E."/>
            <person name="Roest Crollius H."/>
            <person name="Montfort J."/>
            <person name="Robinson-Rechavi M."/>
            <person name="Bucao C."/>
            <person name="Bouchez O."/>
            <person name="Gislard M."/>
            <person name="Lluch J."/>
            <person name="Milhes M."/>
            <person name="Lampietro C."/>
            <person name="Lopez Roques C."/>
            <person name="Donnadieu C."/>
            <person name="Braasch I."/>
            <person name="Desvignes T."/>
            <person name="Postlethwait J."/>
            <person name="Bobe J."/>
            <person name="Guiguen Y."/>
            <person name="Dirks R."/>
        </authorList>
    </citation>
    <scope>NUCLEOTIDE SEQUENCE</scope>
    <source>
        <strain evidence="16">Tag_6206</strain>
        <tissue evidence="16">Liver</tissue>
    </source>
</reference>
<keyword evidence="3 13" id="KW-0812">Transmembrane</keyword>
<dbReference type="PRINTS" id="PR01157">
    <property type="entry name" value="P2YPURNOCPTR"/>
</dbReference>
<dbReference type="EMBL" id="JAFIRN010000016">
    <property type="protein sequence ID" value="KAG5833333.1"/>
    <property type="molecule type" value="Genomic_DNA"/>
</dbReference>
<evidence type="ECO:0000313" key="16">
    <source>
        <dbReference type="EMBL" id="KAG5833333.1"/>
    </source>
</evidence>
<keyword evidence="9" id="KW-0325">Glycoprotein</keyword>
<evidence type="ECO:0000256" key="12">
    <source>
        <dbReference type="ARBA" id="ARBA00045234"/>
    </source>
</evidence>
<feature type="transmembrane region" description="Helical" evidence="14">
    <location>
        <begin position="258"/>
        <end position="280"/>
    </location>
</feature>
<evidence type="ECO:0000313" key="17">
    <source>
        <dbReference type="Proteomes" id="UP001044222"/>
    </source>
</evidence>
<dbReference type="GO" id="GO:0045028">
    <property type="term" value="F:G protein-coupled purinergic nucleotide receptor activity"/>
    <property type="evidence" value="ECO:0007669"/>
    <property type="project" value="TreeGrafter"/>
</dbReference>
<evidence type="ECO:0000256" key="4">
    <source>
        <dbReference type="ARBA" id="ARBA00022989"/>
    </source>
</evidence>
<proteinExistence type="inferred from homology"/>
<evidence type="ECO:0000256" key="7">
    <source>
        <dbReference type="ARBA" id="ARBA00023157"/>
    </source>
</evidence>